<dbReference type="EMBL" id="JACVFC010000004">
    <property type="protein sequence ID" value="MBC9933798.1"/>
    <property type="molecule type" value="Genomic_DNA"/>
</dbReference>
<dbReference type="PANTHER" id="PTHR21485:SF6">
    <property type="entry name" value="N-ACYLNEURAMINATE CYTIDYLYLTRANSFERASE-RELATED"/>
    <property type="match status" value="1"/>
</dbReference>
<dbReference type="RefSeq" id="WP_188090913.1">
    <property type="nucleotide sequence ID" value="NZ_JACVFC010000004.1"/>
</dbReference>
<protein>
    <submittedName>
        <fullName evidence="1">Pseudaminic acid cytidylyltransferase</fullName>
        <ecNumber evidence="1">2.7.7.81</ecNumber>
    </submittedName>
</protein>
<gene>
    <name evidence="1" type="primary">pseF</name>
    <name evidence="1" type="ORF">ICL07_25630</name>
</gene>
<dbReference type="NCBIfam" id="TIGR03584">
    <property type="entry name" value="PseF"/>
    <property type="match status" value="1"/>
</dbReference>
<dbReference type="InterPro" id="IPR050793">
    <property type="entry name" value="CMP-NeuNAc_synthase"/>
</dbReference>
<organism evidence="1 2">
    <name type="scientific">Chitinophaga qingshengii</name>
    <dbReference type="NCBI Taxonomy" id="1569794"/>
    <lineage>
        <taxon>Bacteria</taxon>
        <taxon>Pseudomonadati</taxon>
        <taxon>Bacteroidota</taxon>
        <taxon>Chitinophagia</taxon>
        <taxon>Chitinophagales</taxon>
        <taxon>Chitinophagaceae</taxon>
        <taxon>Chitinophaga</taxon>
    </lineage>
</organism>
<accession>A0ABR7TUX3</accession>
<proteinExistence type="predicted"/>
<sequence>MKNIAIIPARGGSKRIPQKNIRNFLGKPIIHYAIQAAIGSGLFDEVMVSTDDEEIASIAKEVGAKVPFLRSAKTSDDYATIADVIKEVLDNYKSRLNLEFDNLCCIFATAPFTTPERLKSAYDLMNEKKYLSVFPASRFSYPIMRALNVDSSTNKVSMVWPEYMQTRTQDIPDAYHDCGQFYWVRVYGFRTHNALFTPNSGIIELNFTEFQDIDTEEDWKLAELKYELNK</sequence>
<reference evidence="1 2" key="1">
    <citation type="submission" date="2020-09" db="EMBL/GenBank/DDBJ databases">
        <title>Genome sequences of type strains of Chitinophaga qingshengii and Chitinophaga varians.</title>
        <authorList>
            <person name="Kittiwongwattana C."/>
        </authorList>
    </citation>
    <scope>NUCLEOTIDE SEQUENCE [LARGE SCALE GENOMIC DNA]</scope>
    <source>
        <strain evidence="1 2">JCM 30026</strain>
    </source>
</reference>
<dbReference type="InterPro" id="IPR029044">
    <property type="entry name" value="Nucleotide-diphossugar_trans"/>
</dbReference>
<keyword evidence="1" id="KW-0548">Nucleotidyltransferase</keyword>
<keyword evidence="1" id="KW-0808">Transferase</keyword>
<dbReference type="PANTHER" id="PTHR21485">
    <property type="entry name" value="HAD SUPERFAMILY MEMBERS CMAS AND KDSC"/>
    <property type="match status" value="1"/>
</dbReference>
<name>A0ABR7TUX3_9BACT</name>
<dbReference type="Pfam" id="PF02348">
    <property type="entry name" value="CTP_transf_3"/>
    <property type="match status" value="1"/>
</dbReference>
<dbReference type="Proteomes" id="UP000659124">
    <property type="component" value="Unassembled WGS sequence"/>
</dbReference>
<dbReference type="GO" id="GO:0016779">
    <property type="term" value="F:nucleotidyltransferase activity"/>
    <property type="evidence" value="ECO:0007669"/>
    <property type="project" value="UniProtKB-KW"/>
</dbReference>
<dbReference type="SUPFAM" id="SSF53448">
    <property type="entry name" value="Nucleotide-diphospho-sugar transferases"/>
    <property type="match status" value="1"/>
</dbReference>
<evidence type="ECO:0000313" key="2">
    <source>
        <dbReference type="Proteomes" id="UP000659124"/>
    </source>
</evidence>
<keyword evidence="2" id="KW-1185">Reference proteome</keyword>
<dbReference type="InterPro" id="IPR020039">
    <property type="entry name" value="PseF"/>
</dbReference>
<comment type="caution">
    <text evidence="1">The sequence shown here is derived from an EMBL/GenBank/DDBJ whole genome shotgun (WGS) entry which is preliminary data.</text>
</comment>
<dbReference type="Gene3D" id="3.90.550.10">
    <property type="entry name" value="Spore Coat Polysaccharide Biosynthesis Protein SpsA, Chain A"/>
    <property type="match status" value="1"/>
</dbReference>
<evidence type="ECO:0000313" key="1">
    <source>
        <dbReference type="EMBL" id="MBC9933798.1"/>
    </source>
</evidence>
<dbReference type="CDD" id="cd02513">
    <property type="entry name" value="CMP-NeuAc_Synthase"/>
    <property type="match status" value="1"/>
</dbReference>
<dbReference type="InterPro" id="IPR003329">
    <property type="entry name" value="Cytidylyl_trans"/>
</dbReference>
<dbReference type="EC" id="2.7.7.81" evidence="1"/>